<keyword evidence="9" id="KW-0175">Coiled coil</keyword>
<evidence type="ECO:0000256" key="6">
    <source>
        <dbReference type="ARBA" id="ARBA00022839"/>
    </source>
</evidence>
<dbReference type="InterPro" id="IPR050535">
    <property type="entry name" value="DNA_Repair-Maintenance_Comp"/>
</dbReference>
<keyword evidence="4" id="KW-0227">DNA damage</keyword>
<evidence type="ECO:0000256" key="2">
    <source>
        <dbReference type="ARBA" id="ARBA00022723"/>
    </source>
</evidence>
<gene>
    <name evidence="11" type="ORF">CLV39_1607</name>
</gene>
<dbReference type="GO" id="GO:0006302">
    <property type="term" value="P:double-strand break repair"/>
    <property type="evidence" value="ECO:0007669"/>
    <property type="project" value="InterPro"/>
</dbReference>
<dbReference type="AlphaFoldDB" id="A0A3M0BCB1"/>
<reference evidence="11 12" key="1">
    <citation type="submission" date="2018-10" db="EMBL/GenBank/DDBJ databases">
        <title>Genomic Encyclopedia of Archaeal and Bacterial Type Strains, Phase II (KMG-II): from individual species to whole genera.</title>
        <authorList>
            <person name="Goeker M."/>
        </authorList>
    </citation>
    <scope>NUCLEOTIDE SEQUENCE [LARGE SCALE GENOMIC DNA]</scope>
    <source>
        <strain evidence="11 12">VM1</strain>
    </source>
</reference>
<evidence type="ECO:0000256" key="3">
    <source>
        <dbReference type="ARBA" id="ARBA00022759"/>
    </source>
</evidence>
<dbReference type="GO" id="GO:0004519">
    <property type="term" value="F:endonuclease activity"/>
    <property type="evidence" value="ECO:0007669"/>
    <property type="project" value="UniProtKB-KW"/>
</dbReference>
<evidence type="ECO:0000256" key="9">
    <source>
        <dbReference type="SAM" id="Coils"/>
    </source>
</evidence>
<dbReference type="CDD" id="cd00840">
    <property type="entry name" value="MPP_Mre11_N"/>
    <property type="match status" value="1"/>
</dbReference>
<keyword evidence="8" id="KW-0464">Manganese</keyword>
<feature type="domain" description="Calcineurin-like phosphoesterase" evidence="10">
    <location>
        <begin position="4"/>
        <end position="194"/>
    </location>
</feature>
<evidence type="ECO:0000256" key="5">
    <source>
        <dbReference type="ARBA" id="ARBA00022801"/>
    </source>
</evidence>
<dbReference type="PANTHER" id="PTHR30337:SF0">
    <property type="entry name" value="NUCLEASE SBCCD SUBUNIT D"/>
    <property type="match status" value="1"/>
</dbReference>
<protein>
    <submittedName>
        <fullName evidence="11">DNA repair exonuclease SbcCD nuclease subunit</fullName>
    </submittedName>
</protein>
<evidence type="ECO:0000256" key="1">
    <source>
        <dbReference type="ARBA" id="ARBA00022722"/>
    </source>
</evidence>
<dbReference type="InterPro" id="IPR029052">
    <property type="entry name" value="Metallo-depent_PP-like"/>
</dbReference>
<evidence type="ECO:0000313" key="12">
    <source>
        <dbReference type="Proteomes" id="UP000280842"/>
    </source>
</evidence>
<keyword evidence="12" id="KW-1185">Reference proteome</keyword>
<dbReference type="PANTHER" id="PTHR30337">
    <property type="entry name" value="COMPONENT OF ATP-DEPENDENT DSDNA EXONUCLEASE"/>
    <property type="match status" value="1"/>
</dbReference>
<keyword evidence="2" id="KW-0479">Metal-binding</keyword>
<sequence length="384" mass="44656">MSVKFLQISDTHLGYNQYGLKERGEDFFDVFKEAIDIAIDEKVDFILHSGDFFHTSRPSNEVLLNAIDQLKRLKEANIPIFAISGNHDRGNQVRDISPLKILENFGLNLVENGSLYYEGIVISGLKYLSKVAIREHKGIKDFLEKILEKSPDKNALHLLMLHAEFEPFFPNSLNLNKEVPEGFDYIGIGHYHIPQKPFLMGNTTVLYAGSTEFTAYNEKEENYPKGIHLINYQDKEFDYKFLELKRKRPFIRINVEDNLEKLEKDLKEKLEESYEISDKKPVVILKGNVKNISYKDIYTLIEAKNFNEKVLHFNISLTNIFETESLVESLSDNKEEPIEYKLKEFLDDENLYNHVIDVIATLKTFDTTDEVKKYLKENPNLLDI</sequence>
<keyword evidence="1" id="KW-0540">Nuclease</keyword>
<comment type="caution">
    <text evidence="11">The sequence shown here is derived from an EMBL/GenBank/DDBJ whole genome shotgun (WGS) entry which is preliminary data.</text>
</comment>
<dbReference type="EMBL" id="REFO01000016">
    <property type="protein sequence ID" value="RMA92558.1"/>
    <property type="molecule type" value="Genomic_DNA"/>
</dbReference>
<name>A0A3M0BCB1_9AQUI</name>
<organism evidence="11 12">
    <name type="scientific">Hydrogenothermus marinus</name>
    <dbReference type="NCBI Taxonomy" id="133270"/>
    <lineage>
        <taxon>Bacteria</taxon>
        <taxon>Pseudomonadati</taxon>
        <taxon>Aquificota</taxon>
        <taxon>Aquificia</taxon>
        <taxon>Aquificales</taxon>
        <taxon>Hydrogenothermaceae</taxon>
        <taxon>Hydrogenothermus</taxon>
    </lineage>
</organism>
<keyword evidence="3" id="KW-0255">Endonuclease</keyword>
<accession>A0A3M0BCB1</accession>
<dbReference type="InterPro" id="IPR041796">
    <property type="entry name" value="Mre11_N"/>
</dbReference>
<dbReference type="GO" id="GO:0046872">
    <property type="term" value="F:metal ion binding"/>
    <property type="evidence" value="ECO:0007669"/>
    <property type="project" value="UniProtKB-KW"/>
</dbReference>
<evidence type="ECO:0000313" key="11">
    <source>
        <dbReference type="EMBL" id="RMA92558.1"/>
    </source>
</evidence>
<keyword evidence="5" id="KW-0378">Hydrolase</keyword>
<dbReference type="GO" id="GO:0004527">
    <property type="term" value="F:exonuclease activity"/>
    <property type="evidence" value="ECO:0007669"/>
    <property type="project" value="UniProtKB-KW"/>
</dbReference>
<keyword evidence="6 11" id="KW-0269">Exonuclease</keyword>
<keyword evidence="7" id="KW-0234">DNA repair</keyword>
<dbReference type="InterPro" id="IPR004843">
    <property type="entry name" value="Calcineurin-like_PHP"/>
</dbReference>
<evidence type="ECO:0000256" key="8">
    <source>
        <dbReference type="ARBA" id="ARBA00023211"/>
    </source>
</evidence>
<dbReference type="InterPro" id="IPR032885">
    <property type="entry name" value="Mre11_archaea-type"/>
</dbReference>
<evidence type="ECO:0000256" key="7">
    <source>
        <dbReference type="ARBA" id="ARBA00023204"/>
    </source>
</evidence>
<feature type="coiled-coil region" evidence="9">
    <location>
        <begin position="252"/>
        <end position="279"/>
    </location>
</feature>
<dbReference type="Proteomes" id="UP000280842">
    <property type="component" value="Unassembled WGS sequence"/>
</dbReference>
<dbReference type="SUPFAM" id="SSF56300">
    <property type="entry name" value="Metallo-dependent phosphatases"/>
    <property type="match status" value="1"/>
</dbReference>
<dbReference type="HAMAP" id="MF_02044">
    <property type="entry name" value="Mre11"/>
    <property type="match status" value="1"/>
</dbReference>
<evidence type="ECO:0000256" key="4">
    <source>
        <dbReference type="ARBA" id="ARBA00022763"/>
    </source>
</evidence>
<proteinExistence type="inferred from homology"/>
<dbReference type="Gene3D" id="3.60.21.10">
    <property type="match status" value="1"/>
</dbReference>
<dbReference type="Pfam" id="PF00149">
    <property type="entry name" value="Metallophos"/>
    <property type="match status" value="1"/>
</dbReference>
<evidence type="ECO:0000259" key="10">
    <source>
        <dbReference type="Pfam" id="PF00149"/>
    </source>
</evidence>